<organism evidence="1 2">
    <name type="scientific">Natrinema altunense (strain JCM 12890 / CGMCC 1.3731 / AJ2)</name>
    <dbReference type="NCBI Taxonomy" id="1227494"/>
    <lineage>
        <taxon>Archaea</taxon>
        <taxon>Methanobacteriati</taxon>
        <taxon>Methanobacteriota</taxon>
        <taxon>Stenosarchaea group</taxon>
        <taxon>Halobacteria</taxon>
        <taxon>Halobacteriales</taxon>
        <taxon>Natrialbaceae</taxon>
        <taxon>Natrinema</taxon>
    </lineage>
</organism>
<dbReference type="Proteomes" id="UP000011511">
    <property type="component" value="Unassembled WGS sequence"/>
</dbReference>
<protein>
    <submittedName>
        <fullName evidence="1">Uncharacterized protein</fullName>
    </submittedName>
</protein>
<sequence>MVFPDRLETYLTTHLALRVKAETGDGWAEQSVWEPVHGAARNVEPLPDGRARFDIENRTHASILARFIAIYGHVPNPTIDPQRDSFDRSSFDLGPGIVGIGSNRPLSPSRTDLVVPPEETRTFETVYAPFAYPNGADAEDCLGDERTGTIALVHGSDLNASYDFTYRLEGKPAALEGLTASVCDDGDTGERGEQS</sequence>
<comment type="caution">
    <text evidence="1">The sequence shown here is derived from an EMBL/GenBank/DDBJ whole genome shotgun (WGS) entry which is preliminary data.</text>
</comment>
<evidence type="ECO:0000313" key="1">
    <source>
        <dbReference type="EMBL" id="ELY89238.1"/>
    </source>
</evidence>
<evidence type="ECO:0000313" key="2">
    <source>
        <dbReference type="Proteomes" id="UP000011511"/>
    </source>
</evidence>
<name>L9ZVP0_NATA2</name>
<dbReference type="PATRIC" id="fig|1227494.3.peg.1008"/>
<proteinExistence type="predicted"/>
<dbReference type="EMBL" id="AOIK01000014">
    <property type="protein sequence ID" value="ELY89238.1"/>
    <property type="molecule type" value="Genomic_DNA"/>
</dbReference>
<accession>L9ZVP0</accession>
<gene>
    <name evidence="1" type="ORF">C485_05041</name>
</gene>
<dbReference type="AlphaFoldDB" id="L9ZVP0"/>
<dbReference type="RefSeq" id="WP_007108366.1">
    <property type="nucleotide sequence ID" value="NZ_AOIK01000014.1"/>
</dbReference>
<reference evidence="1 2" key="1">
    <citation type="journal article" date="2014" name="PLoS Genet.">
        <title>Phylogenetically driven sequencing of extremely halophilic archaea reveals strategies for static and dynamic osmo-response.</title>
        <authorList>
            <person name="Becker E.A."/>
            <person name="Seitzer P.M."/>
            <person name="Tritt A."/>
            <person name="Larsen D."/>
            <person name="Krusor M."/>
            <person name="Yao A.I."/>
            <person name="Wu D."/>
            <person name="Madern D."/>
            <person name="Eisen J.A."/>
            <person name="Darling A.E."/>
            <person name="Facciotti M.T."/>
        </authorList>
    </citation>
    <scope>NUCLEOTIDE SEQUENCE [LARGE SCALE GENOMIC DNA]</scope>
    <source>
        <strain evidence="1 2">JCM 12890</strain>
    </source>
</reference>
<keyword evidence="2" id="KW-1185">Reference proteome</keyword>